<sequence>MGSDDRQFEHDPVACEGCGEYVVVTRNPDAEYDDETVQFECGCAVGYIGAVKPDSWTGGAFL</sequence>
<dbReference type="Proteomes" id="UP000001903">
    <property type="component" value="Plasmid pHTUR05"/>
</dbReference>
<evidence type="ECO:0000313" key="1">
    <source>
        <dbReference type="EMBL" id="ADB63945.1"/>
    </source>
</evidence>
<gene>
    <name evidence="1" type="ordered locus">Htur_5058</name>
</gene>
<keyword evidence="1" id="KW-0614">Plasmid</keyword>
<dbReference type="RefSeq" id="WP_012946184.1">
    <property type="nucleotide sequence ID" value="NC_013748.1"/>
</dbReference>
<dbReference type="AlphaFoldDB" id="D2S3J8"/>
<organism evidence="1 2">
    <name type="scientific">Haloterrigena turkmenica (strain ATCC 51198 / DSM 5511 / JCM 9101 / NCIMB 13204 / VKM B-1734 / 4k)</name>
    <name type="common">Halococcus turkmenicus</name>
    <dbReference type="NCBI Taxonomy" id="543526"/>
    <lineage>
        <taxon>Archaea</taxon>
        <taxon>Methanobacteriati</taxon>
        <taxon>Methanobacteriota</taxon>
        <taxon>Stenosarchaea group</taxon>
        <taxon>Halobacteria</taxon>
        <taxon>Halobacteriales</taxon>
        <taxon>Natrialbaceae</taxon>
        <taxon>Haloterrigena</taxon>
    </lineage>
</organism>
<keyword evidence="2" id="KW-1185">Reference proteome</keyword>
<reference evidence="1 2" key="1">
    <citation type="journal article" date="2010" name="Stand. Genomic Sci.">
        <title>Complete genome sequence of Haloterrigena turkmenica type strain (4k).</title>
        <authorList>
            <person name="Saunders E."/>
            <person name="Tindall B.J."/>
            <person name="Fahnrich R."/>
            <person name="Lapidus A."/>
            <person name="Copeland A."/>
            <person name="Del Rio T.G."/>
            <person name="Lucas S."/>
            <person name="Chen F."/>
            <person name="Tice H."/>
            <person name="Cheng J.F."/>
            <person name="Han C."/>
            <person name="Detter J.C."/>
            <person name="Bruce D."/>
            <person name="Goodwin L."/>
            <person name="Chain P."/>
            <person name="Pitluck S."/>
            <person name="Pati A."/>
            <person name="Ivanova N."/>
            <person name="Mavromatis K."/>
            <person name="Chen A."/>
            <person name="Palaniappan K."/>
            <person name="Land M."/>
            <person name="Hauser L."/>
            <person name="Chang Y.J."/>
            <person name="Jeffries C.D."/>
            <person name="Brettin T."/>
            <person name="Rohde M."/>
            <person name="Goker M."/>
            <person name="Bristow J."/>
            <person name="Eisen J.A."/>
            <person name="Markowitz V."/>
            <person name="Hugenholtz P."/>
            <person name="Klenk H.P."/>
            <person name="Kyrpides N.C."/>
        </authorList>
    </citation>
    <scope>NUCLEOTIDE SEQUENCE [LARGE SCALE GENOMIC DNA]</scope>
    <source>
        <strain evidence="2">ATCC 51198 / DSM 5511 / JCM 9101 / NCIMB 13204 / VKM B-1734 / 4k</strain>
    </source>
</reference>
<dbReference type="HOGENOM" id="CLU_2893175_0_0_2"/>
<name>D2S3J8_HALTV</name>
<geneLocation type="plasmid" evidence="1 2">
    <name>pHTUR05</name>
</geneLocation>
<proteinExistence type="predicted"/>
<protein>
    <submittedName>
        <fullName evidence="1">Uncharacterized protein</fullName>
    </submittedName>
</protein>
<accession>D2S3J8</accession>
<dbReference type="EMBL" id="CP001865">
    <property type="protein sequence ID" value="ADB63945.1"/>
    <property type="molecule type" value="Genomic_DNA"/>
</dbReference>
<dbReference type="GeneID" id="8745863"/>
<evidence type="ECO:0000313" key="2">
    <source>
        <dbReference type="Proteomes" id="UP000001903"/>
    </source>
</evidence>
<dbReference type="KEGG" id="htu:Htur_5058"/>